<evidence type="ECO:0000313" key="2">
    <source>
        <dbReference type="Proteomes" id="UP000269396"/>
    </source>
</evidence>
<evidence type="ECO:0000313" key="1">
    <source>
        <dbReference type="EMBL" id="VDP49959.1"/>
    </source>
</evidence>
<accession>A0A183P516</accession>
<name>A0A183P516_9TREM</name>
<protein>
    <submittedName>
        <fullName evidence="1">Uncharacterized protein</fullName>
    </submittedName>
</protein>
<proteinExistence type="predicted"/>
<dbReference type="Proteomes" id="UP000269396">
    <property type="component" value="Unassembled WGS sequence"/>
</dbReference>
<dbReference type="AlphaFoldDB" id="A0A183P516"/>
<organism evidence="1 2">
    <name type="scientific">Schistosoma mattheei</name>
    <dbReference type="NCBI Taxonomy" id="31246"/>
    <lineage>
        <taxon>Eukaryota</taxon>
        <taxon>Metazoa</taxon>
        <taxon>Spiralia</taxon>
        <taxon>Lophotrochozoa</taxon>
        <taxon>Platyhelminthes</taxon>
        <taxon>Trematoda</taxon>
        <taxon>Digenea</taxon>
        <taxon>Strigeidida</taxon>
        <taxon>Schistosomatoidea</taxon>
        <taxon>Schistosomatidae</taxon>
        <taxon>Schistosoma</taxon>
    </lineage>
</organism>
<keyword evidence="2" id="KW-1185">Reference proteome</keyword>
<reference evidence="1 2" key="1">
    <citation type="submission" date="2018-11" db="EMBL/GenBank/DDBJ databases">
        <authorList>
            <consortium name="Pathogen Informatics"/>
        </authorList>
    </citation>
    <scope>NUCLEOTIDE SEQUENCE [LARGE SCALE GENOMIC DNA]</scope>
    <source>
        <strain>Denwood</strain>
        <strain evidence="2">Zambia</strain>
    </source>
</reference>
<dbReference type="EMBL" id="UZAL01029716">
    <property type="protein sequence ID" value="VDP49959.1"/>
    <property type="molecule type" value="Genomic_DNA"/>
</dbReference>
<sequence length="41" mass="4508">MGADFSHKTNTVSGTLVSYLQGINRFFMLNDSVCIDPITIT</sequence>
<gene>
    <name evidence="1" type="ORF">SMTD_LOCUS9452</name>
</gene>